<sequence length="71" mass="8070">MAETDKVKENRVRRVAERRGMRLEKSRRRDPKAIDFGGYMLIDAATNTVILGSTSYAYSASLDDIEEFLNA</sequence>
<evidence type="ECO:0000313" key="1">
    <source>
        <dbReference type="EMBL" id="TCN30531.1"/>
    </source>
</evidence>
<dbReference type="RefSeq" id="WP_133037224.1">
    <property type="nucleotide sequence ID" value="NZ_BAABEI010000012.1"/>
</dbReference>
<accession>A0A4R2BS91</accession>
<gene>
    <name evidence="1" type="ORF">EV665_1659</name>
</gene>
<proteinExistence type="predicted"/>
<dbReference type="Proteomes" id="UP000295351">
    <property type="component" value="Unassembled WGS sequence"/>
</dbReference>
<comment type="caution">
    <text evidence="1">The sequence shown here is derived from an EMBL/GenBank/DDBJ whole genome shotgun (WGS) entry which is preliminary data.</text>
</comment>
<keyword evidence="2" id="KW-1185">Reference proteome</keyword>
<dbReference type="AlphaFoldDB" id="A0A4R2BS91"/>
<protein>
    <submittedName>
        <fullName evidence="1">Uncharacterized protein</fullName>
    </submittedName>
</protein>
<evidence type="ECO:0000313" key="2">
    <source>
        <dbReference type="Proteomes" id="UP000295351"/>
    </source>
</evidence>
<dbReference type="EMBL" id="SLVX01000065">
    <property type="protein sequence ID" value="TCN30531.1"/>
    <property type="molecule type" value="Genomic_DNA"/>
</dbReference>
<organism evidence="1 2">
    <name type="scientific">Shinella granuli</name>
    <dbReference type="NCBI Taxonomy" id="323621"/>
    <lineage>
        <taxon>Bacteria</taxon>
        <taxon>Pseudomonadati</taxon>
        <taxon>Pseudomonadota</taxon>
        <taxon>Alphaproteobacteria</taxon>
        <taxon>Hyphomicrobiales</taxon>
        <taxon>Rhizobiaceae</taxon>
        <taxon>Shinella</taxon>
    </lineage>
</organism>
<name>A0A4R2BS91_SHIGR</name>
<reference evidence="1 2" key="1">
    <citation type="submission" date="2019-03" db="EMBL/GenBank/DDBJ databases">
        <title>Genomic Encyclopedia of Type Strains, Phase IV (KMG-IV): sequencing the most valuable type-strain genomes for metagenomic binning, comparative biology and taxonomic classification.</title>
        <authorList>
            <person name="Goeker M."/>
        </authorList>
    </citation>
    <scope>NUCLEOTIDE SEQUENCE [LARGE SCALE GENOMIC DNA]</scope>
    <source>
        <strain evidence="1 2">DSM 18401</strain>
    </source>
</reference>